<dbReference type="AlphaFoldDB" id="A0A9N9WBE4"/>
<dbReference type="SUPFAM" id="SSF50978">
    <property type="entry name" value="WD40 repeat-like"/>
    <property type="match status" value="1"/>
</dbReference>
<reference evidence="1" key="2">
    <citation type="submission" date="2022-10" db="EMBL/GenBank/DDBJ databases">
        <authorList>
            <consortium name="ENA_rothamsted_submissions"/>
            <consortium name="culmorum"/>
            <person name="King R."/>
        </authorList>
    </citation>
    <scope>NUCLEOTIDE SEQUENCE</scope>
</reference>
<protein>
    <submittedName>
        <fullName evidence="1">Uncharacterized protein</fullName>
    </submittedName>
</protein>
<reference evidence="1" key="1">
    <citation type="submission" date="2021-12" db="EMBL/GenBank/DDBJ databases">
        <authorList>
            <person name="King R."/>
        </authorList>
    </citation>
    <scope>NUCLEOTIDE SEQUENCE</scope>
</reference>
<dbReference type="EMBL" id="OU893346">
    <property type="protein sequence ID" value="CAG9786358.1"/>
    <property type="molecule type" value="Genomic_DNA"/>
</dbReference>
<accession>A0A9N9WBE4</accession>
<evidence type="ECO:0000313" key="2">
    <source>
        <dbReference type="Proteomes" id="UP001153714"/>
    </source>
</evidence>
<evidence type="ECO:0000313" key="1">
    <source>
        <dbReference type="EMBL" id="CAG9786358.1"/>
    </source>
</evidence>
<keyword evidence="2" id="KW-1185">Reference proteome</keyword>
<dbReference type="OrthoDB" id="10263272at2759"/>
<dbReference type="InterPro" id="IPR015943">
    <property type="entry name" value="WD40/YVTN_repeat-like_dom_sf"/>
</dbReference>
<dbReference type="Gene3D" id="2.130.10.10">
    <property type="entry name" value="YVTN repeat-like/Quinoprotein amine dehydrogenase"/>
    <property type="match status" value="1"/>
</dbReference>
<dbReference type="InterPro" id="IPR036322">
    <property type="entry name" value="WD40_repeat_dom_sf"/>
</dbReference>
<organism evidence="1 2">
    <name type="scientific">Diatraea saccharalis</name>
    <name type="common">sugarcane borer</name>
    <dbReference type="NCBI Taxonomy" id="40085"/>
    <lineage>
        <taxon>Eukaryota</taxon>
        <taxon>Metazoa</taxon>
        <taxon>Ecdysozoa</taxon>
        <taxon>Arthropoda</taxon>
        <taxon>Hexapoda</taxon>
        <taxon>Insecta</taxon>
        <taxon>Pterygota</taxon>
        <taxon>Neoptera</taxon>
        <taxon>Endopterygota</taxon>
        <taxon>Lepidoptera</taxon>
        <taxon>Glossata</taxon>
        <taxon>Ditrysia</taxon>
        <taxon>Pyraloidea</taxon>
        <taxon>Crambidae</taxon>
        <taxon>Crambinae</taxon>
        <taxon>Diatraea</taxon>
    </lineage>
</organism>
<dbReference type="Proteomes" id="UP001153714">
    <property type="component" value="Chromosome 15"/>
</dbReference>
<name>A0A9N9WBE4_9NEOP</name>
<sequence>MGHDTRHGPTPDWWVLTTTDATVPELLDWSNDNILVAALGRTYHKWSWRTQSLISDGFARQVIQSCKFDPRGELLLLGTHMSTVEIHNNLLSKYVNSNFCRCLQSEGKICSITALDWSPTGNSFITMFSRGDCYLRPRLTAHQLAAYLQDGDTSCTGVTRRPIRGGLRLQLCNHHGAVLADIGTEIQP</sequence>
<gene>
    <name evidence="1" type="ORF">DIATSA_LOCUS4313</name>
</gene>
<proteinExistence type="predicted"/>